<protein>
    <submittedName>
        <fullName evidence="1">Uncharacterized protein</fullName>
    </submittedName>
</protein>
<accession>A0A0A8YY68</accession>
<dbReference type="AlphaFoldDB" id="A0A0A8YY68"/>
<dbReference type="EMBL" id="GBRH01270353">
    <property type="protein sequence ID" value="JAD27542.1"/>
    <property type="molecule type" value="Transcribed_RNA"/>
</dbReference>
<reference evidence="1" key="1">
    <citation type="submission" date="2014-09" db="EMBL/GenBank/DDBJ databases">
        <authorList>
            <person name="Magalhaes I.L.F."/>
            <person name="Oliveira U."/>
            <person name="Santos F.R."/>
            <person name="Vidigal T.H.D.A."/>
            <person name="Brescovit A.D."/>
            <person name="Santos A.J."/>
        </authorList>
    </citation>
    <scope>NUCLEOTIDE SEQUENCE</scope>
    <source>
        <tissue evidence="1">Shoot tissue taken approximately 20 cm above the soil surface</tissue>
    </source>
</reference>
<sequence length="79" mass="8716">MTPTPYRLCLYGEWLTTSRAIAIRSYDQSCSRRGQPTMIEPGPVFLHASQRPRYVMASNADPQLHCGTSLSATSAIDLA</sequence>
<evidence type="ECO:0000313" key="1">
    <source>
        <dbReference type="EMBL" id="JAD27542.1"/>
    </source>
</evidence>
<name>A0A0A8YY68_ARUDO</name>
<proteinExistence type="predicted"/>
<organism evidence="1">
    <name type="scientific">Arundo donax</name>
    <name type="common">Giant reed</name>
    <name type="synonym">Donax arundinaceus</name>
    <dbReference type="NCBI Taxonomy" id="35708"/>
    <lineage>
        <taxon>Eukaryota</taxon>
        <taxon>Viridiplantae</taxon>
        <taxon>Streptophyta</taxon>
        <taxon>Embryophyta</taxon>
        <taxon>Tracheophyta</taxon>
        <taxon>Spermatophyta</taxon>
        <taxon>Magnoliopsida</taxon>
        <taxon>Liliopsida</taxon>
        <taxon>Poales</taxon>
        <taxon>Poaceae</taxon>
        <taxon>PACMAD clade</taxon>
        <taxon>Arundinoideae</taxon>
        <taxon>Arundineae</taxon>
        <taxon>Arundo</taxon>
    </lineage>
</organism>
<reference evidence="1" key="2">
    <citation type="journal article" date="2015" name="Data Brief">
        <title>Shoot transcriptome of the giant reed, Arundo donax.</title>
        <authorList>
            <person name="Barrero R.A."/>
            <person name="Guerrero F.D."/>
            <person name="Moolhuijzen P."/>
            <person name="Goolsby J.A."/>
            <person name="Tidwell J."/>
            <person name="Bellgard S.E."/>
            <person name="Bellgard M.I."/>
        </authorList>
    </citation>
    <scope>NUCLEOTIDE SEQUENCE</scope>
    <source>
        <tissue evidence="1">Shoot tissue taken approximately 20 cm above the soil surface</tissue>
    </source>
</reference>